<organism evidence="2 3">
    <name type="scientific">Fistulifera solaris</name>
    <name type="common">Oleaginous diatom</name>
    <dbReference type="NCBI Taxonomy" id="1519565"/>
    <lineage>
        <taxon>Eukaryota</taxon>
        <taxon>Sar</taxon>
        <taxon>Stramenopiles</taxon>
        <taxon>Ochrophyta</taxon>
        <taxon>Bacillariophyta</taxon>
        <taxon>Bacillariophyceae</taxon>
        <taxon>Bacillariophycidae</taxon>
        <taxon>Naviculales</taxon>
        <taxon>Naviculaceae</taxon>
        <taxon>Fistulifera</taxon>
    </lineage>
</organism>
<dbReference type="GO" id="GO:0004864">
    <property type="term" value="F:protein phosphatase inhibitor activity"/>
    <property type="evidence" value="ECO:0007669"/>
    <property type="project" value="InterPro"/>
</dbReference>
<gene>
    <name evidence="2" type="ORF">FisN_3Hh533</name>
</gene>
<dbReference type="AlphaFoldDB" id="A0A1Z5K352"/>
<feature type="compositionally biased region" description="Basic residues" evidence="1">
    <location>
        <begin position="24"/>
        <end position="36"/>
    </location>
</feature>
<evidence type="ECO:0000313" key="2">
    <source>
        <dbReference type="EMBL" id="GAX20616.1"/>
    </source>
</evidence>
<reference evidence="2 3" key="1">
    <citation type="journal article" date="2015" name="Plant Cell">
        <title>Oil accumulation by the oleaginous diatom Fistulifera solaris as revealed by the genome and transcriptome.</title>
        <authorList>
            <person name="Tanaka T."/>
            <person name="Maeda Y."/>
            <person name="Veluchamy A."/>
            <person name="Tanaka M."/>
            <person name="Abida H."/>
            <person name="Marechal E."/>
            <person name="Bowler C."/>
            <person name="Muto M."/>
            <person name="Sunaga Y."/>
            <person name="Tanaka M."/>
            <person name="Yoshino T."/>
            <person name="Taniguchi T."/>
            <person name="Fukuda Y."/>
            <person name="Nemoto M."/>
            <person name="Matsumoto M."/>
            <person name="Wong P.S."/>
            <person name="Aburatani S."/>
            <person name="Fujibuchi W."/>
        </authorList>
    </citation>
    <scope>NUCLEOTIDE SEQUENCE [LARGE SCALE GENOMIC DNA]</scope>
    <source>
        <strain evidence="2 3">JPCC DA0580</strain>
    </source>
</reference>
<dbReference type="InterPro" id="IPR007062">
    <property type="entry name" value="PPI-2"/>
</dbReference>
<accession>A0A1Z5K352</accession>
<dbReference type="GO" id="GO:0009966">
    <property type="term" value="P:regulation of signal transduction"/>
    <property type="evidence" value="ECO:0007669"/>
    <property type="project" value="InterPro"/>
</dbReference>
<dbReference type="OrthoDB" id="551302at2759"/>
<dbReference type="Pfam" id="PF04979">
    <property type="entry name" value="IPP-2"/>
    <property type="match status" value="1"/>
</dbReference>
<dbReference type="PANTHER" id="PTHR12398">
    <property type="entry name" value="PROTEIN PHOSPHATASE INHIBITOR"/>
    <property type="match status" value="1"/>
</dbReference>
<keyword evidence="3" id="KW-1185">Reference proteome</keyword>
<feature type="compositionally biased region" description="Basic and acidic residues" evidence="1">
    <location>
        <begin position="39"/>
        <end position="67"/>
    </location>
</feature>
<sequence>MSDSESSEDDRKPSAREIGEGQHRRAKPALRKKKTTHNNNKDRHLKWDEAAIEEHDLLRGTRMKIEEPNTPYMHYDSGAESDDSRRPKSPATQKESISWDTLQTRLDSVAAVREAFPSSPSHTSDHSDVEEERKKEMKAMEFKEHRKRHYNEMELVRKFRAEHDDPLIDDDDEDD</sequence>
<feature type="region of interest" description="Disordered" evidence="1">
    <location>
        <begin position="114"/>
        <end position="145"/>
    </location>
</feature>
<dbReference type="EMBL" id="BDSP01000150">
    <property type="protein sequence ID" value="GAX20616.1"/>
    <property type="molecule type" value="Genomic_DNA"/>
</dbReference>
<evidence type="ECO:0000256" key="1">
    <source>
        <dbReference type="SAM" id="MobiDB-lite"/>
    </source>
</evidence>
<dbReference type="FunCoup" id="A0A1Z5K352">
    <property type="interactions" value="60"/>
</dbReference>
<protein>
    <recommendedName>
        <fullName evidence="4">Protein phosphatase inhibitor 2</fullName>
    </recommendedName>
</protein>
<dbReference type="Proteomes" id="UP000198406">
    <property type="component" value="Unassembled WGS sequence"/>
</dbReference>
<comment type="caution">
    <text evidence="2">The sequence shown here is derived from an EMBL/GenBank/DDBJ whole genome shotgun (WGS) entry which is preliminary data.</text>
</comment>
<evidence type="ECO:0000313" key="3">
    <source>
        <dbReference type="Proteomes" id="UP000198406"/>
    </source>
</evidence>
<name>A0A1Z5K352_FISSO</name>
<feature type="compositionally biased region" description="Basic and acidic residues" evidence="1">
    <location>
        <begin position="9"/>
        <end position="23"/>
    </location>
</feature>
<dbReference type="InParanoid" id="A0A1Z5K352"/>
<feature type="region of interest" description="Disordered" evidence="1">
    <location>
        <begin position="1"/>
        <end position="98"/>
    </location>
</feature>
<proteinExistence type="predicted"/>
<evidence type="ECO:0008006" key="4">
    <source>
        <dbReference type="Google" id="ProtNLM"/>
    </source>
</evidence>
<dbReference type="PANTHER" id="PTHR12398:SF20">
    <property type="entry name" value="PROTEIN PHOSPHATASE 1 REGULATORY INHIBITOR SUBUNIT 2"/>
    <property type="match status" value="1"/>
</dbReference>
<feature type="compositionally biased region" description="Basic and acidic residues" evidence="1">
    <location>
        <begin position="123"/>
        <end position="145"/>
    </location>
</feature>